<dbReference type="Proteomes" id="UP000000715">
    <property type="component" value="Unplaced"/>
</dbReference>
<dbReference type="CTD" id="10870"/>
<keyword evidence="8 13" id="KW-0472">Membrane</keyword>
<dbReference type="Pfam" id="PF07213">
    <property type="entry name" value="DAP10"/>
    <property type="match status" value="1"/>
</dbReference>
<organism evidence="15 16">
    <name type="scientific">Mustela putorius furo</name>
    <name type="common">European domestic ferret</name>
    <name type="synonym">Mustela furo</name>
    <dbReference type="NCBI Taxonomy" id="9669"/>
    <lineage>
        <taxon>Eukaryota</taxon>
        <taxon>Metazoa</taxon>
        <taxon>Chordata</taxon>
        <taxon>Craniata</taxon>
        <taxon>Vertebrata</taxon>
        <taxon>Euteleostomi</taxon>
        <taxon>Mammalia</taxon>
        <taxon>Eutheria</taxon>
        <taxon>Laurasiatheria</taxon>
        <taxon>Carnivora</taxon>
        <taxon>Caniformia</taxon>
        <taxon>Musteloidea</taxon>
        <taxon>Mustelidae</taxon>
        <taxon>Mustelinae</taxon>
        <taxon>Mustela</taxon>
    </lineage>
</organism>
<reference evidence="16" key="1">
    <citation type="submission" date="2025-08" db="UniProtKB">
        <authorList>
            <consortium name="RefSeq"/>
        </authorList>
    </citation>
    <scope>IDENTIFICATION</scope>
    <source>
        <tissue evidence="16">Brain</tissue>
    </source>
</reference>
<keyword evidence="9" id="KW-1015">Disulfide bond</keyword>
<evidence type="ECO:0000256" key="4">
    <source>
        <dbReference type="ARBA" id="ARBA00022553"/>
    </source>
</evidence>
<keyword evidence="7 13" id="KW-1133">Transmembrane helix</keyword>
<evidence type="ECO:0000256" key="9">
    <source>
        <dbReference type="ARBA" id="ARBA00023157"/>
    </source>
</evidence>
<evidence type="ECO:0000313" key="15">
    <source>
        <dbReference type="Proteomes" id="UP000000715"/>
    </source>
</evidence>
<dbReference type="GO" id="GO:0043548">
    <property type="term" value="F:phosphatidylinositol 3-kinase binding"/>
    <property type="evidence" value="ECO:0007669"/>
    <property type="project" value="InterPro"/>
</dbReference>
<evidence type="ECO:0000256" key="11">
    <source>
        <dbReference type="ARBA" id="ARBA00031053"/>
    </source>
</evidence>
<accession>A0A8U0N232</accession>
<evidence type="ECO:0000256" key="13">
    <source>
        <dbReference type="SAM" id="Phobius"/>
    </source>
</evidence>
<comment type="similarity">
    <text evidence="2">Belongs to the DAP10 family.</text>
</comment>
<dbReference type="KEGG" id="mpuf:101674276"/>
<comment type="subcellular location">
    <subcellularLocation>
        <location evidence="1">Membrane</location>
        <topology evidence="1">Single-pass type I membrane protein</topology>
    </subcellularLocation>
</comment>
<feature type="chain" id="PRO_5035948790" description="Hematopoietic cell signal transducer" evidence="14">
    <location>
        <begin position="20"/>
        <end position="71"/>
    </location>
</feature>
<dbReference type="OrthoDB" id="8670797at2759"/>
<gene>
    <name evidence="16" type="primary">HCST</name>
</gene>
<dbReference type="InterPro" id="IPR009861">
    <property type="entry name" value="HCST"/>
</dbReference>
<evidence type="ECO:0000256" key="8">
    <source>
        <dbReference type="ARBA" id="ARBA00023136"/>
    </source>
</evidence>
<keyword evidence="4" id="KW-0597">Phosphoprotein</keyword>
<keyword evidence="15" id="KW-1185">Reference proteome</keyword>
<name>A0A8U0N232_MUSPF</name>
<evidence type="ECO:0000313" key="16">
    <source>
        <dbReference type="RefSeq" id="XP_004765187.1"/>
    </source>
</evidence>
<keyword evidence="6 14" id="KW-0732">Signal</keyword>
<protein>
    <recommendedName>
        <fullName evidence="3">Hematopoietic cell signal transducer</fullName>
    </recommendedName>
    <alternativeName>
        <fullName evidence="12">DNAX-activation protein 10</fullName>
    </alternativeName>
    <alternativeName>
        <fullName evidence="11">Membrane protein DAP10</fullName>
    </alternativeName>
</protein>
<keyword evidence="10" id="KW-0325">Glycoprotein</keyword>
<evidence type="ECO:0000256" key="12">
    <source>
        <dbReference type="ARBA" id="ARBA00031263"/>
    </source>
</evidence>
<dbReference type="AlphaFoldDB" id="A0A8U0N232"/>
<dbReference type="GO" id="GO:0016020">
    <property type="term" value="C:membrane"/>
    <property type="evidence" value="ECO:0007669"/>
    <property type="project" value="UniProtKB-SubCell"/>
</dbReference>
<dbReference type="GeneID" id="101674276"/>
<keyword evidence="5 13" id="KW-0812">Transmembrane</keyword>
<dbReference type="PANTHER" id="PTHR21409:SF1">
    <property type="entry name" value="HEMATOPOIETIC CELL SIGNAL TRANSDUCER"/>
    <property type="match status" value="1"/>
</dbReference>
<proteinExistence type="inferred from homology"/>
<evidence type="ECO:0000256" key="7">
    <source>
        <dbReference type="ARBA" id="ARBA00022989"/>
    </source>
</evidence>
<evidence type="ECO:0000256" key="3">
    <source>
        <dbReference type="ARBA" id="ARBA00018050"/>
    </source>
</evidence>
<evidence type="ECO:0000256" key="6">
    <source>
        <dbReference type="ARBA" id="ARBA00022729"/>
    </source>
</evidence>
<feature type="transmembrane region" description="Helical" evidence="13">
    <location>
        <begin position="27"/>
        <end position="50"/>
    </location>
</feature>
<evidence type="ECO:0000256" key="14">
    <source>
        <dbReference type="SAM" id="SignalP"/>
    </source>
</evidence>
<dbReference type="GO" id="GO:0005102">
    <property type="term" value="F:signaling receptor binding"/>
    <property type="evidence" value="ECO:0007669"/>
    <property type="project" value="InterPro"/>
</dbReference>
<feature type="signal peptide" evidence="14">
    <location>
        <begin position="1"/>
        <end position="19"/>
    </location>
</feature>
<dbReference type="RefSeq" id="XP_004765187.1">
    <property type="nucleotide sequence ID" value="XM_004765130.3"/>
</dbReference>
<evidence type="ECO:0000256" key="2">
    <source>
        <dbReference type="ARBA" id="ARBA00006724"/>
    </source>
</evidence>
<sequence>MAPSGVILLLLLLPGSCSGCGPLSLPVLAGLMAADALVSLFIIAVVFACACPRHRPTLEDDKVYINMPGRG</sequence>
<dbReference type="GO" id="GO:0050776">
    <property type="term" value="P:regulation of immune response"/>
    <property type="evidence" value="ECO:0007669"/>
    <property type="project" value="InterPro"/>
</dbReference>
<evidence type="ECO:0000256" key="5">
    <source>
        <dbReference type="ARBA" id="ARBA00022692"/>
    </source>
</evidence>
<dbReference type="PANTHER" id="PTHR21409">
    <property type="entry name" value="HEMATOPOIETIC CELL SIGNAL TRANSDUCER"/>
    <property type="match status" value="1"/>
</dbReference>
<evidence type="ECO:0000256" key="10">
    <source>
        <dbReference type="ARBA" id="ARBA00023180"/>
    </source>
</evidence>
<dbReference type="GO" id="GO:0051897">
    <property type="term" value="P:positive regulation of phosphatidylinositol 3-kinase/protein kinase B signal transduction"/>
    <property type="evidence" value="ECO:0007669"/>
    <property type="project" value="InterPro"/>
</dbReference>
<evidence type="ECO:0000256" key="1">
    <source>
        <dbReference type="ARBA" id="ARBA00004479"/>
    </source>
</evidence>